<gene>
    <name evidence="4" type="ORF">GCM10010094_90240</name>
</gene>
<dbReference type="GO" id="GO:0050664">
    <property type="term" value="F:oxidoreductase activity, acting on NAD(P)H, oxygen as acceptor"/>
    <property type="evidence" value="ECO:0007669"/>
    <property type="project" value="TreeGrafter"/>
</dbReference>
<evidence type="ECO:0000313" key="5">
    <source>
        <dbReference type="Proteomes" id="UP000637788"/>
    </source>
</evidence>
<sequence>MSLSLEGKVAVVTGGASGVGLGIAQEFVDHGAHVVITDLRRDRVDDAVATVGPHCTGIVADVTRGADMEAVYAEVVARHGRLDAVVANAGIGDHGALGTITEEQFDRTFGVNAKGVLFTVQPALPLMHPGGTVVVIGSTASIQPPQGMSLYGGSKAAVRNFVRAWIQDVKGSGIRINVLSPGAVDTDSLRSAAEMARGADGVDALIASLGEGNPTGRIADPREMGKAAVFLSSDDSSFITGIELFVDGGLAQV</sequence>
<dbReference type="Pfam" id="PF13561">
    <property type="entry name" value="adh_short_C2"/>
    <property type="match status" value="1"/>
</dbReference>
<evidence type="ECO:0000256" key="2">
    <source>
        <dbReference type="ARBA" id="ARBA00023002"/>
    </source>
</evidence>
<dbReference type="AlphaFoldDB" id="A0A917RNG4"/>
<name>A0A917RNG4_9ACTN</name>
<dbReference type="PANTHER" id="PTHR43008:SF4">
    <property type="entry name" value="CHAIN DEHYDROGENASE, PUTATIVE (AFU_ORTHOLOGUE AFUA_4G08710)-RELATED"/>
    <property type="match status" value="1"/>
</dbReference>
<reference evidence="4" key="2">
    <citation type="submission" date="2020-09" db="EMBL/GenBank/DDBJ databases">
        <authorList>
            <person name="Sun Q."/>
            <person name="Ohkuma M."/>
        </authorList>
    </citation>
    <scope>NUCLEOTIDE SEQUENCE</scope>
    <source>
        <strain evidence="4">JCM 3035</strain>
    </source>
</reference>
<evidence type="ECO:0000256" key="1">
    <source>
        <dbReference type="ARBA" id="ARBA00006484"/>
    </source>
</evidence>
<dbReference type="SMART" id="SM00822">
    <property type="entry name" value="PKS_KR"/>
    <property type="match status" value="1"/>
</dbReference>
<dbReference type="CDD" id="cd05233">
    <property type="entry name" value="SDR_c"/>
    <property type="match status" value="1"/>
</dbReference>
<evidence type="ECO:0000259" key="3">
    <source>
        <dbReference type="SMART" id="SM00822"/>
    </source>
</evidence>
<accession>A0A917RNG4</accession>
<comment type="similarity">
    <text evidence="1">Belongs to the short-chain dehydrogenases/reductases (SDR) family.</text>
</comment>
<dbReference type="InterPro" id="IPR057326">
    <property type="entry name" value="KR_dom"/>
</dbReference>
<keyword evidence="5" id="KW-1185">Reference proteome</keyword>
<evidence type="ECO:0000313" key="4">
    <source>
        <dbReference type="EMBL" id="GGL15276.1"/>
    </source>
</evidence>
<dbReference type="InterPro" id="IPR002347">
    <property type="entry name" value="SDR_fam"/>
</dbReference>
<dbReference type="PRINTS" id="PR00080">
    <property type="entry name" value="SDRFAMILY"/>
</dbReference>
<dbReference type="RefSeq" id="WP_189327524.1">
    <property type="nucleotide sequence ID" value="NZ_BMPQ01000052.1"/>
</dbReference>
<dbReference type="SUPFAM" id="SSF51735">
    <property type="entry name" value="NAD(P)-binding Rossmann-fold domains"/>
    <property type="match status" value="1"/>
</dbReference>
<reference evidence="4" key="1">
    <citation type="journal article" date="2014" name="Int. J. Syst. Evol. Microbiol.">
        <title>Complete genome sequence of Corynebacterium casei LMG S-19264T (=DSM 44701T), isolated from a smear-ripened cheese.</title>
        <authorList>
            <consortium name="US DOE Joint Genome Institute (JGI-PGF)"/>
            <person name="Walter F."/>
            <person name="Albersmeier A."/>
            <person name="Kalinowski J."/>
            <person name="Ruckert C."/>
        </authorList>
    </citation>
    <scope>NUCLEOTIDE SEQUENCE</scope>
    <source>
        <strain evidence="4">JCM 3035</strain>
    </source>
</reference>
<proteinExistence type="inferred from homology"/>
<dbReference type="InterPro" id="IPR036291">
    <property type="entry name" value="NAD(P)-bd_dom_sf"/>
</dbReference>
<dbReference type="EMBL" id="BMPQ01000052">
    <property type="protein sequence ID" value="GGL15276.1"/>
    <property type="molecule type" value="Genomic_DNA"/>
</dbReference>
<comment type="caution">
    <text evidence="4">The sequence shown here is derived from an EMBL/GenBank/DDBJ whole genome shotgun (WGS) entry which is preliminary data.</text>
</comment>
<dbReference type="Gene3D" id="3.40.50.720">
    <property type="entry name" value="NAD(P)-binding Rossmann-like Domain"/>
    <property type="match status" value="1"/>
</dbReference>
<organism evidence="4 5">
    <name type="scientific">Streptomyces flaveus</name>
    <dbReference type="NCBI Taxonomy" id="66370"/>
    <lineage>
        <taxon>Bacteria</taxon>
        <taxon>Bacillati</taxon>
        <taxon>Actinomycetota</taxon>
        <taxon>Actinomycetes</taxon>
        <taxon>Kitasatosporales</taxon>
        <taxon>Streptomycetaceae</taxon>
        <taxon>Streptomyces</taxon>
        <taxon>Streptomyces aurantiacus group</taxon>
    </lineage>
</organism>
<dbReference type="PRINTS" id="PR00081">
    <property type="entry name" value="GDHRDH"/>
</dbReference>
<protein>
    <submittedName>
        <fullName evidence="4">Oxidoreductase</fullName>
    </submittedName>
</protein>
<dbReference type="PANTHER" id="PTHR43008">
    <property type="entry name" value="BENZIL REDUCTASE"/>
    <property type="match status" value="1"/>
</dbReference>
<feature type="domain" description="Ketoreductase" evidence="3">
    <location>
        <begin position="8"/>
        <end position="181"/>
    </location>
</feature>
<keyword evidence="2" id="KW-0560">Oxidoreductase</keyword>
<dbReference type="FunFam" id="3.40.50.720:FF:000084">
    <property type="entry name" value="Short-chain dehydrogenase reductase"/>
    <property type="match status" value="1"/>
</dbReference>
<dbReference type="Proteomes" id="UP000637788">
    <property type="component" value="Unassembled WGS sequence"/>
</dbReference>